<evidence type="ECO:0000313" key="3">
    <source>
        <dbReference type="Proteomes" id="UP000053593"/>
    </source>
</evidence>
<dbReference type="HOGENOM" id="CLU_2210338_0_0_1"/>
<dbReference type="Proteomes" id="UP000053593">
    <property type="component" value="Unassembled WGS sequence"/>
</dbReference>
<accession>A0A0D0BAB4</accession>
<evidence type="ECO:0000256" key="1">
    <source>
        <dbReference type="SAM" id="MobiDB-lite"/>
    </source>
</evidence>
<feature type="region of interest" description="Disordered" evidence="1">
    <location>
        <begin position="1"/>
        <end position="28"/>
    </location>
</feature>
<sequence>METRDPRIHQSLAKADTSPGDTEPSLLHQTSNLPVQIQIKQESPDSLALQATQVAALLDTFQKITPQGPRHQSPAQDRYPTSLPLGAEMSAKSQLQVTSSLNEISEH</sequence>
<name>A0A0D0BAB4_9AGAR</name>
<dbReference type="EMBL" id="KN834869">
    <property type="protein sequence ID" value="KIK51231.1"/>
    <property type="molecule type" value="Genomic_DNA"/>
</dbReference>
<evidence type="ECO:0000313" key="2">
    <source>
        <dbReference type="EMBL" id="KIK51231.1"/>
    </source>
</evidence>
<dbReference type="AlphaFoldDB" id="A0A0D0BAB4"/>
<organism evidence="2 3">
    <name type="scientific">Collybiopsis luxurians FD-317 M1</name>
    <dbReference type="NCBI Taxonomy" id="944289"/>
    <lineage>
        <taxon>Eukaryota</taxon>
        <taxon>Fungi</taxon>
        <taxon>Dikarya</taxon>
        <taxon>Basidiomycota</taxon>
        <taxon>Agaricomycotina</taxon>
        <taxon>Agaricomycetes</taxon>
        <taxon>Agaricomycetidae</taxon>
        <taxon>Agaricales</taxon>
        <taxon>Marasmiineae</taxon>
        <taxon>Omphalotaceae</taxon>
        <taxon>Collybiopsis</taxon>
        <taxon>Collybiopsis luxurians</taxon>
    </lineage>
</organism>
<proteinExistence type="predicted"/>
<protein>
    <submittedName>
        <fullName evidence="2">Unplaced genomic scaffold GYMLUscaffold_121, whole genome shotgun sequence</fullName>
    </submittedName>
</protein>
<reference evidence="2 3" key="1">
    <citation type="submission" date="2014-04" db="EMBL/GenBank/DDBJ databases">
        <title>Evolutionary Origins and Diversification of the Mycorrhizal Mutualists.</title>
        <authorList>
            <consortium name="DOE Joint Genome Institute"/>
            <consortium name="Mycorrhizal Genomics Consortium"/>
            <person name="Kohler A."/>
            <person name="Kuo A."/>
            <person name="Nagy L.G."/>
            <person name="Floudas D."/>
            <person name="Copeland A."/>
            <person name="Barry K.W."/>
            <person name="Cichocki N."/>
            <person name="Veneault-Fourrey C."/>
            <person name="LaButti K."/>
            <person name="Lindquist E.A."/>
            <person name="Lipzen A."/>
            <person name="Lundell T."/>
            <person name="Morin E."/>
            <person name="Murat C."/>
            <person name="Riley R."/>
            <person name="Ohm R."/>
            <person name="Sun H."/>
            <person name="Tunlid A."/>
            <person name="Henrissat B."/>
            <person name="Grigoriev I.V."/>
            <person name="Hibbett D.S."/>
            <person name="Martin F."/>
        </authorList>
    </citation>
    <scope>NUCLEOTIDE SEQUENCE [LARGE SCALE GENOMIC DNA]</scope>
    <source>
        <strain evidence="2 3">FD-317 M1</strain>
    </source>
</reference>
<gene>
    <name evidence="2" type="ORF">GYMLUDRAFT_252270</name>
</gene>
<keyword evidence="3" id="KW-1185">Reference proteome</keyword>